<keyword evidence="10" id="KW-0862">Zinc</keyword>
<comment type="subcellular location">
    <subcellularLocation>
        <location evidence="3">Secreted</location>
    </subcellularLocation>
</comment>
<feature type="chain" id="PRO_5015202888" description="microbial collagenase" evidence="14">
    <location>
        <begin position="26"/>
        <end position="886"/>
    </location>
</feature>
<evidence type="ECO:0000313" key="16">
    <source>
        <dbReference type="EMBL" id="AVQ13710.1"/>
    </source>
</evidence>
<dbReference type="Gene3D" id="1.10.390.20">
    <property type="match status" value="1"/>
</dbReference>
<sequence length="886" mass="99745">MIKNIKCKMVLALSTILIFSLGCIKQNDDSKNNRSLLATMFGKTTQSTMKSVTKNVDLSNEPVGFRSIQVENEQNFDERVNVKQRIVVPSVKFSKFNNSSKGIVQNAIPPECAGSFVSSLQPSAFVTFLETHDVDCVDNFVWNYDQYSNSIYSQANMLAVVNRFGALAPFYNGRNDLKFLQLFRVFWAGFYLKYYYPSIPFNQNQISQTLITPMQIFANTVNFLDGTEIAGEILNSFFTTANNAGIGHAIYSYILSFLEITLNDPQRLTNSYWQSNTLTSVFNLISRYTHPSFPQFRASIDYVLIDKLKRFSLNTNFHTDSQVWIINNAIYDLGLIYSNLSTFQSAIVPILTDVLTTYPYISEPYLWAVKALTQNSDCVNLQIGQICLSQTKTAVKSAAFPNTYSFDDGTQVVHTPLTLNAIQPLYHALKQVESQFFRIVGIHAPVAGDPTDSISMYVYGSLKDYKVFHPFLYNLPTNNGGIYIEQDKAFYTYQRTSAESIYTLEELLRHEYAHYLVGRFIIPGMWSEVPAYANERLTWFDEGIAEFLAGGTPKEIHPRKVLVSQIQNDGSSRMNVSQVLTARYGDFKFYRYSGNFFHYLYTYKKDILRDLISTLRGSNISAFDSLVTQMSQDASLNISFQSYLDILILNIDKLADPLTIAPDLTNLSTNDPGIIQSIFRASLLGYQAKCTIAVFGINGRFSCRGSIAGTLRSSQDWATAWSELNLKINDLMSSLETNGANNLKSMNCKIGEIRFIKYSNLFYPSAIYSCEGPLPSRTPIPYVHPAQDQSDFRDTSFGVNSTCFTVTSPGSGTTCNSPLGTIGFPSTATYDEMYQYLNGQFNDLKSEVYTMRPPLYRRINCGLNSITTVNQTNGTKYLVATSTCNL</sequence>
<keyword evidence="6" id="KW-0645">Protease</keyword>
<keyword evidence="8 14" id="KW-0732">Signal</keyword>
<dbReference type="InterPro" id="IPR013661">
    <property type="entry name" value="Peptidase_M9_N_dom"/>
</dbReference>
<dbReference type="GO" id="GO:0006508">
    <property type="term" value="P:proteolysis"/>
    <property type="evidence" value="ECO:0007669"/>
    <property type="project" value="UniProtKB-KW"/>
</dbReference>
<comment type="catalytic activity">
    <reaction evidence="1">
        <text>Digestion of native collagen in the triple helical region at Xaa-|-Gly bonds. With synthetic peptides, a preference is shown for Gly at P3 and P1', Pro and Ala at P2 and P2', and hydroxyproline, Ala or Arg at P3'.</text>
        <dbReference type="EC" id="3.4.24.3"/>
    </reaction>
</comment>
<keyword evidence="9" id="KW-0378">Hydrolase</keyword>
<reference evidence="16 17" key="1">
    <citation type="journal article" date="2015" name="Genome Announc.">
        <title>Draft Genome Sequences of Leptospira santarosai Strains U160, U164, and U233, Isolated from Asymptomatic Cattle.</title>
        <authorList>
            <person name="Kremer F.S."/>
            <person name="Eslabao M.R."/>
            <person name="Provisor M."/>
            <person name="Woloski R.D."/>
            <person name="Ramires O.V."/>
            <person name="Moreno L.Z."/>
            <person name="Moreno A.M."/>
            <person name="Hamond C."/>
            <person name="Lilenbaum W."/>
            <person name="Dellagostin O.A."/>
        </authorList>
    </citation>
    <scope>NUCLEOTIDE SEQUENCE [LARGE SCALE GENOMIC DNA]</scope>
    <source>
        <strain evidence="16 17">U160</strain>
    </source>
</reference>
<organism evidence="16 17">
    <name type="scientific">Leptospira santarosai</name>
    <dbReference type="NCBI Taxonomy" id="28183"/>
    <lineage>
        <taxon>Bacteria</taxon>
        <taxon>Pseudomonadati</taxon>
        <taxon>Spirochaetota</taxon>
        <taxon>Spirochaetia</taxon>
        <taxon>Leptospirales</taxon>
        <taxon>Leptospiraceae</taxon>
        <taxon>Leptospira</taxon>
    </lineage>
</organism>
<feature type="signal peptide" evidence="14">
    <location>
        <begin position="1"/>
        <end position="25"/>
    </location>
</feature>
<evidence type="ECO:0000313" key="17">
    <source>
        <dbReference type="Proteomes" id="UP000033961"/>
    </source>
</evidence>
<evidence type="ECO:0000256" key="5">
    <source>
        <dbReference type="ARBA" id="ARBA00022525"/>
    </source>
</evidence>
<dbReference type="NCBIfam" id="NF047656">
    <property type="entry name" value="ColgnaseColALepto"/>
    <property type="match status" value="1"/>
</dbReference>
<evidence type="ECO:0000256" key="8">
    <source>
        <dbReference type="ARBA" id="ARBA00022729"/>
    </source>
</evidence>
<dbReference type="GO" id="GO:0008270">
    <property type="term" value="F:zinc ion binding"/>
    <property type="evidence" value="ECO:0007669"/>
    <property type="project" value="InterPro"/>
</dbReference>
<dbReference type="PROSITE" id="PS51257">
    <property type="entry name" value="PROKAR_LIPOPROTEIN"/>
    <property type="match status" value="1"/>
</dbReference>
<dbReference type="EC" id="3.4.24.3" evidence="4"/>
<dbReference type="AlphaFoldDB" id="A0A2P1QXS0"/>
<evidence type="ECO:0000256" key="14">
    <source>
        <dbReference type="SAM" id="SignalP"/>
    </source>
</evidence>
<evidence type="ECO:0000256" key="13">
    <source>
        <dbReference type="PIRSR" id="PIRSR602169-1"/>
    </source>
</evidence>
<dbReference type="GO" id="GO:0004222">
    <property type="term" value="F:metalloendopeptidase activity"/>
    <property type="evidence" value="ECO:0007669"/>
    <property type="project" value="InterPro"/>
</dbReference>
<dbReference type="GO" id="GO:0005576">
    <property type="term" value="C:extracellular region"/>
    <property type="evidence" value="ECO:0007669"/>
    <property type="project" value="UniProtKB-SubCell"/>
</dbReference>
<dbReference type="PRINTS" id="PR00931">
    <property type="entry name" value="MICOLLPTASE"/>
</dbReference>
<keyword evidence="5" id="KW-0964">Secreted</keyword>
<evidence type="ECO:0000256" key="3">
    <source>
        <dbReference type="ARBA" id="ARBA00004613"/>
    </source>
</evidence>
<dbReference type="Gene3D" id="3.40.30.160">
    <property type="entry name" value="Collagenase ColT, N-terminal domain"/>
    <property type="match status" value="1"/>
</dbReference>
<evidence type="ECO:0000256" key="2">
    <source>
        <dbReference type="ARBA" id="ARBA00001947"/>
    </source>
</evidence>
<dbReference type="Pfam" id="PF01752">
    <property type="entry name" value="Peptidase_M9"/>
    <property type="match status" value="1"/>
</dbReference>
<protein>
    <recommendedName>
        <fullName evidence="4">microbial collagenase</fullName>
        <ecNumber evidence="4">3.4.24.3</ecNumber>
    </recommendedName>
</protein>
<keyword evidence="12" id="KW-0865">Zymogen</keyword>
<evidence type="ECO:0000259" key="15">
    <source>
        <dbReference type="Pfam" id="PF08453"/>
    </source>
</evidence>
<dbReference type="PANTHER" id="PTHR13062">
    <property type="entry name" value="COLLAGENASE"/>
    <property type="match status" value="1"/>
</dbReference>
<keyword evidence="7" id="KW-0479">Metal-binding</keyword>
<name>A0A2P1QXS0_9LEPT</name>
<feature type="active site" evidence="13">
    <location>
        <position position="511"/>
    </location>
</feature>
<evidence type="ECO:0000256" key="6">
    <source>
        <dbReference type="ARBA" id="ARBA00022670"/>
    </source>
</evidence>
<evidence type="ECO:0000256" key="4">
    <source>
        <dbReference type="ARBA" id="ARBA00012653"/>
    </source>
</evidence>
<evidence type="ECO:0000256" key="1">
    <source>
        <dbReference type="ARBA" id="ARBA00000424"/>
    </source>
</evidence>
<proteinExistence type="predicted"/>
<evidence type="ECO:0000256" key="10">
    <source>
        <dbReference type="ARBA" id="ARBA00022833"/>
    </source>
</evidence>
<dbReference type="Pfam" id="PF08453">
    <property type="entry name" value="Peptidase_M9_N"/>
    <property type="match status" value="1"/>
</dbReference>
<keyword evidence="11" id="KW-0482">Metalloprotease</keyword>
<dbReference type="InterPro" id="IPR002169">
    <property type="entry name" value="Peptidase_M9A/M9B"/>
</dbReference>
<evidence type="ECO:0000256" key="11">
    <source>
        <dbReference type="ARBA" id="ARBA00023049"/>
    </source>
</evidence>
<evidence type="ECO:0000256" key="9">
    <source>
        <dbReference type="ARBA" id="ARBA00022801"/>
    </source>
</evidence>
<comment type="cofactor">
    <cofactor evidence="2">
        <name>Zn(2+)</name>
        <dbReference type="ChEBI" id="CHEBI:29105"/>
    </cofactor>
</comment>
<dbReference type="Proteomes" id="UP000033961">
    <property type="component" value="Chromosome I"/>
</dbReference>
<feature type="domain" description="Peptidase M9 collagenase N-terminal" evidence="15">
    <location>
        <begin position="119"/>
        <end position="288"/>
    </location>
</feature>
<evidence type="ECO:0000256" key="7">
    <source>
        <dbReference type="ARBA" id="ARBA00022723"/>
    </source>
</evidence>
<dbReference type="PANTHER" id="PTHR13062:SF9">
    <property type="entry name" value="MICROBIAL COLLAGENASE"/>
    <property type="match status" value="1"/>
</dbReference>
<evidence type="ECO:0000256" key="12">
    <source>
        <dbReference type="ARBA" id="ARBA00023145"/>
    </source>
</evidence>
<gene>
    <name evidence="16" type="ORF">XB16_3424</name>
</gene>
<accession>A0A2P1QXS0</accession>
<dbReference type="EMBL" id="CP027843">
    <property type="protein sequence ID" value="AVQ13710.1"/>
    <property type="molecule type" value="Genomic_DNA"/>
</dbReference>